<name>A0A7X1F4D5_9SPHN</name>
<organism evidence="7 8">
    <name type="scientific">Novosphingobium aerophilum</name>
    <dbReference type="NCBI Taxonomy" id="2839843"/>
    <lineage>
        <taxon>Bacteria</taxon>
        <taxon>Pseudomonadati</taxon>
        <taxon>Pseudomonadota</taxon>
        <taxon>Alphaproteobacteria</taxon>
        <taxon>Sphingomonadales</taxon>
        <taxon>Sphingomonadaceae</taxon>
        <taxon>Novosphingobium</taxon>
    </lineage>
</organism>
<sequence>MAWLAGLAATEGPRAGRAAVAGVGLGLLANGILAALGLAALLETAPQLWNALRYAGAAMMVWLAIEAWRGSAAGQEPAAPAQGPRRAFATGALINLLNPKAYIFFLVVAPEFTRGARLDLRSAIVLALVSVAIATLIHLVVVAAGARAHDWLGDPRRTRTVRRLFAVVMLGVAFSFLAGDLGQTRG</sequence>
<feature type="transmembrane region" description="Helical" evidence="6">
    <location>
        <begin position="51"/>
        <end position="68"/>
    </location>
</feature>
<evidence type="ECO:0000256" key="4">
    <source>
        <dbReference type="ARBA" id="ARBA00022989"/>
    </source>
</evidence>
<comment type="caution">
    <text evidence="7">The sequence shown here is derived from an EMBL/GenBank/DDBJ whole genome shotgun (WGS) entry which is preliminary data.</text>
</comment>
<dbReference type="Pfam" id="PF01810">
    <property type="entry name" value="LysE"/>
    <property type="match status" value="1"/>
</dbReference>
<accession>A0A7X1F4D5</accession>
<dbReference type="AlphaFoldDB" id="A0A7X1F4D5"/>
<evidence type="ECO:0000256" key="3">
    <source>
        <dbReference type="ARBA" id="ARBA00022692"/>
    </source>
</evidence>
<evidence type="ECO:0000256" key="1">
    <source>
        <dbReference type="ARBA" id="ARBA00004651"/>
    </source>
</evidence>
<dbReference type="GO" id="GO:0005886">
    <property type="term" value="C:plasma membrane"/>
    <property type="evidence" value="ECO:0007669"/>
    <property type="project" value="UniProtKB-SubCell"/>
</dbReference>
<keyword evidence="4 6" id="KW-1133">Transmembrane helix</keyword>
<evidence type="ECO:0000256" key="5">
    <source>
        <dbReference type="ARBA" id="ARBA00023136"/>
    </source>
</evidence>
<gene>
    <name evidence="7" type="ORF">H7F49_00565</name>
</gene>
<keyword evidence="2" id="KW-1003">Cell membrane</keyword>
<dbReference type="GO" id="GO:0015171">
    <property type="term" value="F:amino acid transmembrane transporter activity"/>
    <property type="evidence" value="ECO:0007669"/>
    <property type="project" value="TreeGrafter"/>
</dbReference>
<evidence type="ECO:0000256" key="6">
    <source>
        <dbReference type="SAM" id="Phobius"/>
    </source>
</evidence>
<evidence type="ECO:0000313" key="7">
    <source>
        <dbReference type="EMBL" id="MBC2650191.1"/>
    </source>
</evidence>
<comment type="subcellular location">
    <subcellularLocation>
        <location evidence="1">Cell membrane</location>
        <topology evidence="1">Multi-pass membrane protein</topology>
    </subcellularLocation>
</comment>
<feature type="transmembrane region" description="Helical" evidence="6">
    <location>
        <begin position="20"/>
        <end position="42"/>
    </location>
</feature>
<protein>
    <submittedName>
        <fullName evidence="7">LysE family translocator</fullName>
    </submittedName>
</protein>
<evidence type="ECO:0000256" key="2">
    <source>
        <dbReference type="ARBA" id="ARBA00022475"/>
    </source>
</evidence>
<dbReference type="InterPro" id="IPR001123">
    <property type="entry name" value="LeuE-type"/>
</dbReference>
<feature type="transmembrane region" description="Helical" evidence="6">
    <location>
        <begin position="164"/>
        <end position="182"/>
    </location>
</feature>
<feature type="transmembrane region" description="Helical" evidence="6">
    <location>
        <begin position="120"/>
        <end position="144"/>
    </location>
</feature>
<evidence type="ECO:0000313" key="8">
    <source>
        <dbReference type="Proteomes" id="UP000520156"/>
    </source>
</evidence>
<dbReference type="PANTHER" id="PTHR30086:SF20">
    <property type="entry name" value="ARGININE EXPORTER PROTEIN ARGO-RELATED"/>
    <property type="match status" value="1"/>
</dbReference>
<keyword evidence="5 6" id="KW-0472">Membrane</keyword>
<keyword evidence="3 6" id="KW-0812">Transmembrane</keyword>
<keyword evidence="8" id="KW-1185">Reference proteome</keyword>
<proteinExistence type="predicted"/>
<dbReference type="PANTHER" id="PTHR30086">
    <property type="entry name" value="ARGININE EXPORTER PROTEIN ARGO"/>
    <property type="match status" value="1"/>
</dbReference>
<dbReference type="EMBL" id="JACLAU010000001">
    <property type="protein sequence ID" value="MBC2650191.1"/>
    <property type="molecule type" value="Genomic_DNA"/>
</dbReference>
<feature type="transmembrane region" description="Helical" evidence="6">
    <location>
        <begin position="88"/>
        <end position="108"/>
    </location>
</feature>
<reference evidence="7 8" key="1">
    <citation type="submission" date="2020-08" db="EMBL/GenBank/DDBJ databases">
        <title>The genome sequence of Novosphingobium flavum 4Y4.</title>
        <authorList>
            <person name="Liu Y."/>
        </authorList>
    </citation>
    <scope>NUCLEOTIDE SEQUENCE [LARGE SCALE GENOMIC DNA]</scope>
    <source>
        <strain evidence="7 8">4Y4</strain>
    </source>
</reference>
<dbReference type="Proteomes" id="UP000520156">
    <property type="component" value="Unassembled WGS sequence"/>
</dbReference>